<gene>
    <name evidence="2" type="ORF">EJ04DRAFT_561237</name>
</gene>
<evidence type="ECO:0000313" key="3">
    <source>
        <dbReference type="Proteomes" id="UP000799444"/>
    </source>
</evidence>
<reference evidence="2" key="1">
    <citation type="journal article" date="2020" name="Stud. Mycol.">
        <title>101 Dothideomycetes genomes: a test case for predicting lifestyles and emergence of pathogens.</title>
        <authorList>
            <person name="Haridas S."/>
            <person name="Albert R."/>
            <person name="Binder M."/>
            <person name="Bloem J."/>
            <person name="Labutti K."/>
            <person name="Salamov A."/>
            <person name="Andreopoulos B."/>
            <person name="Baker S."/>
            <person name="Barry K."/>
            <person name="Bills G."/>
            <person name="Bluhm B."/>
            <person name="Cannon C."/>
            <person name="Castanera R."/>
            <person name="Culley D."/>
            <person name="Daum C."/>
            <person name="Ezra D."/>
            <person name="Gonzalez J."/>
            <person name="Henrissat B."/>
            <person name="Kuo A."/>
            <person name="Liang C."/>
            <person name="Lipzen A."/>
            <person name="Lutzoni F."/>
            <person name="Magnuson J."/>
            <person name="Mondo S."/>
            <person name="Nolan M."/>
            <person name="Ohm R."/>
            <person name="Pangilinan J."/>
            <person name="Park H.-J."/>
            <person name="Ramirez L."/>
            <person name="Alfaro M."/>
            <person name="Sun H."/>
            <person name="Tritt A."/>
            <person name="Yoshinaga Y."/>
            <person name="Zwiers L.-H."/>
            <person name="Turgeon B."/>
            <person name="Goodwin S."/>
            <person name="Spatafora J."/>
            <person name="Crous P."/>
            <person name="Grigoriev I."/>
        </authorList>
    </citation>
    <scope>NUCLEOTIDE SEQUENCE</scope>
    <source>
        <strain evidence="2">CBS 125425</strain>
    </source>
</reference>
<feature type="compositionally biased region" description="Basic and acidic residues" evidence="1">
    <location>
        <begin position="65"/>
        <end position="77"/>
    </location>
</feature>
<dbReference type="AlphaFoldDB" id="A0A9P4R6N5"/>
<comment type="caution">
    <text evidence="2">The sequence shown here is derived from an EMBL/GenBank/DDBJ whole genome shotgun (WGS) entry which is preliminary data.</text>
</comment>
<sequence>MSEINDSEARIQEAQHARMNRVKAEERNAMNEVKAEDHDDTDRVKVEESDDMDEYKMDTTIGDSKYFKPEEPEEAKSGVKTPLVNYESSDDEFDLQDVGSDPEQPQEMMQVEELPATNCRWHRCQD</sequence>
<feature type="compositionally biased region" description="Basic and acidic residues" evidence="1">
    <location>
        <begin position="7"/>
        <end position="47"/>
    </location>
</feature>
<dbReference type="EMBL" id="ML996113">
    <property type="protein sequence ID" value="KAF2737813.1"/>
    <property type="molecule type" value="Genomic_DNA"/>
</dbReference>
<dbReference type="Proteomes" id="UP000799444">
    <property type="component" value="Unassembled WGS sequence"/>
</dbReference>
<accession>A0A9P4R6N5</accession>
<proteinExistence type="predicted"/>
<keyword evidence="3" id="KW-1185">Reference proteome</keyword>
<feature type="region of interest" description="Disordered" evidence="1">
    <location>
        <begin position="1"/>
        <end position="79"/>
    </location>
</feature>
<name>A0A9P4R6N5_9PLEO</name>
<evidence type="ECO:0000313" key="2">
    <source>
        <dbReference type="EMBL" id="KAF2737813.1"/>
    </source>
</evidence>
<organism evidence="2 3">
    <name type="scientific">Polyplosphaeria fusca</name>
    <dbReference type="NCBI Taxonomy" id="682080"/>
    <lineage>
        <taxon>Eukaryota</taxon>
        <taxon>Fungi</taxon>
        <taxon>Dikarya</taxon>
        <taxon>Ascomycota</taxon>
        <taxon>Pezizomycotina</taxon>
        <taxon>Dothideomycetes</taxon>
        <taxon>Pleosporomycetidae</taxon>
        <taxon>Pleosporales</taxon>
        <taxon>Tetraplosphaeriaceae</taxon>
        <taxon>Polyplosphaeria</taxon>
    </lineage>
</organism>
<evidence type="ECO:0000256" key="1">
    <source>
        <dbReference type="SAM" id="MobiDB-lite"/>
    </source>
</evidence>
<protein>
    <submittedName>
        <fullName evidence="2">Uncharacterized protein</fullName>
    </submittedName>
</protein>